<feature type="domain" description="EF-hand" evidence="4">
    <location>
        <begin position="34"/>
        <end position="69"/>
    </location>
</feature>
<dbReference type="SUPFAM" id="SSF47473">
    <property type="entry name" value="EF-hand"/>
    <property type="match status" value="1"/>
</dbReference>
<dbReference type="PANTHER" id="PTHR11161">
    <property type="entry name" value="O-ACYLTRANSFERASE"/>
    <property type="match status" value="1"/>
</dbReference>
<name>A0AAN7SF84_9COLE</name>
<feature type="transmembrane region" description="Helical" evidence="3">
    <location>
        <begin position="476"/>
        <end position="495"/>
    </location>
</feature>
<gene>
    <name evidence="5" type="ORF">RN001_012541</name>
</gene>
<evidence type="ECO:0000256" key="1">
    <source>
        <dbReference type="ARBA" id="ARBA00022837"/>
    </source>
</evidence>
<feature type="transmembrane region" description="Helical" evidence="3">
    <location>
        <begin position="546"/>
        <end position="564"/>
    </location>
</feature>
<dbReference type="EMBL" id="JARPUR010000005">
    <property type="protein sequence ID" value="KAK4876119.1"/>
    <property type="molecule type" value="Genomic_DNA"/>
</dbReference>
<dbReference type="InterPro" id="IPR002048">
    <property type="entry name" value="EF_hand_dom"/>
</dbReference>
<feature type="compositionally biased region" description="Acidic residues" evidence="2">
    <location>
        <begin position="118"/>
        <end position="130"/>
    </location>
</feature>
<feature type="transmembrane region" description="Helical" evidence="3">
    <location>
        <begin position="331"/>
        <end position="353"/>
    </location>
</feature>
<dbReference type="CDD" id="cd00051">
    <property type="entry name" value="EFh"/>
    <property type="match status" value="1"/>
</dbReference>
<feature type="transmembrane region" description="Helical" evidence="3">
    <location>
        <begin position="417"/>
        <end position="435"/>
    </location>
</feature>
<dbReference type="GO" id="GO:0005509">
    <property type="term" value="F:calcium ion binding"/>
    <property type="evidence" value="ECO:0007669"/>
    <property type="project" value="InterPro"/>
</dbReference>
<accession>A0AAN7SF84</accession>
<keyword evidence="3" id="KW-0812">Transmembrane</keyword>
<sequence>MNSLIVKCEGRDRKGYVSINDIRRGLKEEGEKDVSKEELHEILKEIDTNMNGQVELDEYLQFSARINMSGNPGPSRMHPDDSGFEKWCTDLLEDEDCVISDEDEDPDFIIESEHDSDSEMSAGEEGDENLDTGPGGAQTQENFYYGRQKLQKIKQNVLDASSKISAGLLEGNVHDFGSFDECLKIKENLTTHTLLGKYCIIGISTNISFFSDDYISHIPIAHIFRAFCIPDSCSTTDINVMFNSMNVSVLVLERSCQTQNYGTDIDSVTLPILIFFGIVLLIVVISTVYTFLVENCLKAKVGELASAFSILKNGKKLFSTSKNSNQISCMYGMRVISMMWILLGHLHQVRGIFPMHNGFTLLKSYSEHKFDYLIGGNKTVDTFLLLTGITLSYVFLSAAQHHKFNLIVFYFHRYLRLTPALGAVVLVYLGLFQYISSGPFWAFITATERDHCSQNWWKTIFYINNYGYDQCIPHTWYLSVDMQLFVIAPFILLLLQKKPYLGLSLIGVLGAIVTAVTMAITWINDIDSNGAYTNKYNFMTYYYEKTYTRATPWFIGMAAGYIIYKTQQKQAKVVMNSTLVAFLWIVSLSYMTFFSFYQFESYHYDMYEKIQNSMYNGFVRSLWSIAVGWIIFACHFGYGSFINTFLSLPVFQILSKLTYTNYLVHMIFVLVSVASMRVNDYFLPSKLYQQFWGVYMYTQAASIVLSLCFESPIIILEKLLFSKKTETSKQKVLEK</sequence>
<feature type="transmembrane region" description="Helical" evidence="3">
    <location>
        <begin position="659"/>
        <end position="676"/>
    </location>
</feature>
<dbReference type="SMART" id="SM00703">
    <property type="entry name" value="NRF"/>
    <property type="match status" value="1"/>
</dbReference>
<dbReference type="PANTHER" id="PTHR11161:SF0">
    <property type="entry name" value="O-ACYLTRANSFERASE LIKE PROTEIN"/>
    <property type="match status" value="1"/>
</dbReference>
<feature type="transmembrane region" description="Helical" evidence="3">
    <location>
        <begin position="617"/>
        <end position="638"/>
    </location>
</feature>
<dbReference type="InterPro" id="IPR052728">
    <property type="entry name" value="O2_lipid_transport_reg"/>
</dbReference>
<dbReference type="PROSITE" id="PS00018">
    <property type="entry name" value="EF_HAND_1"/>
    <property type="match status" value="1"/>
</dbReference>
<dbReference type="GO" id="GO:0016747">
    <property type="term" value="F:acyltransferase activity, transferring groups other than amino-acyl groups"/>
    <property type="evidence" value="ECO:0007669"/>
    <property type="project" value="InterPro"/>
</dbReference>
<feature type="transmembrane region" description="Helical" evidence="3">
    <location>
        <begin position="373"/>
        <end position="396"/>
    </location>
</feature>
<keyword evidence="1" id="KW-0106">Calcium</keyword>
<proteinExistence type="predicted"/>
<dbReference type="Pfam" id="PF13499">
    <property type="entry name" value="EF-hand_7"/>
    <property type="match status" value="1"/>
</dbReference>
<feature type="transmembrane region" description="Helical" evidence="3">
    <location>
        <begin position="268"/>
        <end position="292"/>
    </location>
</feature>
<protein>
    <recommendedName>
        <fullName evidence="4">EF-hand domain-containing protein</fullName>
    </recommendedName>
</protein>
<organism evidence="5 6">
    <name type="scientific">Aquatica leii</name>
    <dbReference type="NCBI Taxonomy" id="1421715"/>
    <lineage>
        <taxon>Eukaryota</taxon>
        <taxon>Metazoa</taxon>
        <taxon>Ecdysozoa</taxon>
        <taxon>Arthropoda</taxon>
        <taxon>Hexapoda</taxon>
        <taxon>Insecta</taxon>
        <taxon>Pterygota</taxon>
        <taxon>Neoptera</taxon>
        <taxon>Endopterygota</taxon>
        <taxon>Coleoptera</taxon>
        <taxon>Polyphaga</taxon>
        <taxon>Elateriformia</taxon>
        <taxon>Elateroidea</taxon>
        <taxon>Lampyridae</taxon>
        <taxon>Luciolinae</taxon>
        <taxon>Aquatica</taxon>
    </lineage>
</organism>
<feature type="transmembrane region" description="Helical" evidence="3">
    <location>
        <begin position="502"/>
        <end position="523"/>
    </location>
</feature>
<dbReference type="Pfam" id="PF20146">
    <property type="entry name" value="NRF"/>
    <property type="match status" value="1"/>
</dbReference>
<evidence type="ECO:0000256" key="2">
    <source>
        <dbReference type="SAM" id="MobiDB-lite"/>
    </source>
</evidence>
<feature type="region of interest" description="Disordered" evidence="2">
    <location>
        <begin position="112"/>
        <end position="138"/>
    </location>
</feature>
<dbReference type="Gene3D" id="1.10.238.10">
    <property type="entry name" value="EF-hand"/>
    <property type="match status" value="1"/>
</dbReference>
<comment type="caution">
    <text evidence="5">The sequence shown here is derived from an EMBL/GenBank/DDBJ whole genome shotgun (WGS) entry which is preliminary data.</text>
</comment>
<dbReference type="Proteomes" id="UP001353858">
    <property type="component" value="Unassembled WGS sequence"/>
</dbReference>
<dbReference type="InterPro" id="IPR002656">
    <property type="entry name" value="Acyl_transf_3_dom"/>
</dbReference>
<keyword evidence="6" id="KW-1185">Reference proteome</keyword>
<dbReference type="InterPro" id="IPR006621">
    <property type="entry name" value="Nose-resist-to-fluoxetine_N"/>
</dbReference>
<feature type="transmembrane region" description="Helical" evidence="3">
    <location>
        <begin position="696"/>
        <end position="721"/>
    </location>
</feature>
<evidence type="ECO:0000313" key="6">
    <source>
        <dbReference type="Proteomes" id="UP001353858"/>
    </source>
</evidence>
<evidence type="ECO:0000259" key="4">
    <source>
        <dbReference type="PROSITE" id="PS50222"/>
    </source>
</evidence>
<evidence type="ECO:0000313" key="5">
    <source>
        <dbReference type="EMBL" id="KAK4876119.1"/>
    </source>
</evidence>
<keyword evidence="3" id="KW-1133">Transmembrane helix</keyword>
<feature type="transmembrane region" description="Helical" evidence="3">
    <location>
        <begin position="576"/>
        <end position="597"/>
    </location>
</feature>
<reference evidence="6" key="1">
    <citation type="submission" date="2023-01" db="EMBL/GenBank/DDBJ databases">
        <title>Key to firefly adult light organ development and bioluminescence: homeobox transcription factors regulate luciferase expression and transportation to peroxisome.</title>
        <authorList>
            <person name="Fu X."/>
        </authorList>
    </citation>
    <scope>NUCLEOTIDE SEQUENCE [LARGE SCALE GENOMIC DNA]</scope>
</reference>
<dbReference type="AlphaFoldDB" id="A0AAN7SF84"/>
<dbReference type="PROSITE" id="PS50222">
    <property type="entry name" value="EF_HAND_2"/>
    <property type="match status" value="1"/>
</dbReference>
<keyword evidence="3" id="KW-0472">Membrane</keyword>
<dbReference type="InterPro" id="IPR018247">
    <property type="entry name" value="EF_Hand_1_Ca_BS"/>
</dbReference>
<dbReference type="InterPro" id="IPR011992">
    <property type="entry name" value="EF-hand-dom_pair"/>
</dbReference>
<evidence type="ECO:0000256" key="3">
    <source>
        <dbReference type="SAM" id="Phobius"/>
    </source>
</evidence>
<dbReference type="Pfam" id="PF01757">
    <property type="entry name" value="Acyl_transf_3"/>
    <property type="match status" value="1"/>
</dbReference>